<dbReference type="Proteomes" id="UP000308092">
    <property type="component" value="Unassembled WGS sequence"/>
</dbReference>
<keyword evidence="3" id="KW-1185">Reference proteome</keyword>
<protein>
    <submittedName>
        <fullName evidence="2">Uncharacterized protein</fullName>
    </submittedName>
</protein>
<evidence type="ECO:0000313" key="3">
    <source>
        <dbReference type="Proteomes" id="UP000308092"/>
    </source>
</evidence>
<evidence type="ECO:0000313" key="2">
    <source>
        <dbReference type="EMBL" id="THC93295.1"/>
    </source>
</evidence>
<reference evidence="2 3" key="1">
    <citation type="submission" date="2019-03" db="EMBL/GenBank/DDBJ databases">
        <title>The genome sequence of a newly discovered highly antifungal drug resistant Aspergillus species, Aspergillus tanneri NIH 1004.</title>
        <authorList>
            <person name="Mounaud S."/>
            <person name="Singh I."/>
            <person name="Joardar V."/>
            <person name="Pakala S."/>
            <person name="Pakala S."/>
            <person name="Venepally P."/>
            <person name="Hoover J."/>
            <person name="Nierman W."/>
            <person name="Chung J."/>
            <person name="Losada L."/>
        </authorList>
    </citation>
    <scope>NUCLEOTIDE SEQUENCE [LARGE SCALE GENOMIC DNA]</scope>
    <source>
        <strain evidence="2 3">NIH1004</strain>
    </source>
</reference>
<dbReference type="EMBL" id="SOSA01000273">
    <property type="protein sequence ID" value="THC93295.1"/>
    <property type="molecule type" value="Genomic_DNA"/>
</dbReference>
<dbReference type="VEuPathDB" id="FungiDB:EYZ11_007220"/>
<proteinExistence type="predicted"/>
<feature type="compositionally biased region" description="Polar residues" evidence="1">
    <location>
        <begin position="64"/>
        <end position="81"/>
    </location>
</feature>
<organism evidence="2 3">
    <name type="scientific">Aspergillus tanneri</name>
    <dbReference type="NCBI Taxonomy" id="1220188"/>
    <lineage>
        <taxon>Eukaryota</taxon>
        <taxon>Fungi</taxon>
        <taxon>Dikarya</taxon>
        <taxon>Ascomycota</taxon>
        <taxon>Pezizomycotina</taxon>
        <taxon>Eurotiomycetes</taxon>
        <taxon>Eurotiomycetidae</taxon>
        <taxon>Eurotiales</taxon>
        <taxon>Aspergillaceae</taxon>
        <taxon>Aspergillus</taxon>
        <taxon>Aspergillus subgen. Circumdati</taxon>
    </lineage>
</organism>
<sequence length="91" mass="10175">MPSPASAMSFGQTAKKYRWRTLSETLPRILDESRKSEFALLLAEPFCIFGEIAHEKETCDGHNTGKNPFNDENPSPATMASQDIHFTDRAS</sequence>
<accession>A0A4S3JDZ8</accession>
<comment type="caution">
    <text evidence="2">The sequence shown here is derived from an EMBL/GenBank/DDBJ whole genome shotgun (WGS) entry which is preliminary data.</text>
</comment>
<feature type="region of interest" description="Disordered" evidence="1">
    <location>
        <begin position="59"/>
        <end position="91"/>
    </location>
</feature>
<name>A0A4S3JDZ8_9EURO</name>
<evidence type="ECO:0000256" key="1">
    <source>
        <dbReference type="SAM" id="MobiDB-lite"/>
    </source>
</evidence>
<dbReference type="AlphaFoldDB" id="A0A4S3JDZ8"/>
<gene>
    <name evidence="2" type="ORF">EYZ11_007220</name>
</gene>